<evidence type="ECO:0000313" key="2">
    <source>
        <dbReference type="Proteomes" id="UP000233556"/>
    </source>
</evidence>
<dbReference type="GO" id="GO:0031012">
    <property type="term" value="C:extracellular matrix"/>
    <property type="evidence" value="ECO:0007669"/>
    <property type="project" value="TreeGrafter"/>
</dbReference>
<dbReference type="Proteomes" id="UP000233556">
    <property type="component" value="Unassembled WGS sequence"/>
</dbReference>
<dbReference type="OrthoDB" id="416454at2759"/>
<evidence type="ECO:0008006" key="3">
    <source>
        <dbReference type="Google" id="ProtNLM"/>
    </source>
</evidence>
<name>A0A2I0UK45_LIMLA</name>
<evidence type="ECO:0000313" key="1">
    <source>
        <dbReference type="EMBL" id="PKU46424.1"/>
    </source>
</evidence>
<dbReference type="GO" id="GO:0007508">
    <property type="term" value="P:larval heart development"/>
    <property type="evidence" value="ECO:0007669"/>
    <property type="project" value="TreeGrafter"/>
</dbReference>
<accession>A0A2I0UK45</accession>
<sequence>MKIDRWFHNHVPVAADTTKNEAPWTLMINKSRTLFQSPPSSITTINIYEASTVLDTHEQDLQGETIPTAHSGYRKNRQVLVVTDSLLKDTEGPICHPDRESQKGRAIFERSRRTREVPEDQGKANVTLVFKKGKKEDPENYRPVSVTSIPGKVTEQIILDAISKHVEEKMVIRSSQHGFTTGKSH</sequence>
<dbReference type="PANTHER" id="PTHR33395">
    <property type="entry name" value="TRANSCRIPTASE, PUTATIVE-RELATED-RELATED"/>
    <property type="match status" value="1"/>
</dbReference>
<gene>
    <name evidence="1" type="ORF">llap_3273</name>
</gene>
<proteinExistence type="predicted"/>
<dbReference type="AlphaFoldDB" id="A0A2I0UK45"/>
<organism evidence="1 2">
    <name type="scientific">Limosa lapponica baueri</name>
    <dbReference type="NCBI Taxonomy" id="1758121"/>
    <lineage>
        <taxon>Eukaryota</taxon>
        <taxon>Metazoa</taxon>
        <taxon>Chordata</taxon>
        <taxon>Craniata</taxon>
        <taxon>Vertebrata</taxon>
        <taxon>Euteleostomi</taxon>
        <taxon>Archelosauria</taxon>
        <taxon>Archosauria</taxon>
        <taxon>Dinosauria</taxon>
        <taxon>Saurischia</taxon>
        <taxon>Theropoda</taxon>
        <taxon>Coelurosauria</taxon>
        <taxon>Aves</taxon>
        <taxon>Neognathae</taxon>
        <taxon>Neoaves</taxon>
        <taxon>Charadriiformes</taxon>
        <taxon>Scolopacidae</taxon>
        <taxon>Limosa</taxon>
    </lineage>
</organism>
<dbReference type="GO" id="GO:0061343">
    <property type="term" value="P:cell adhesion involved in heart morphogenesis"/>
    <property type="evidence" value="ECO:0007669"/>
    <property type="project" value="TreeGrafter"/>
</dbReference>
<protein>
    <recommendedName>
        <fullName evidence="3">Reverse transcriptase domain-containing protein</fullName>
    </recommendedName>
</protein>
<dbReference type="EMBL" id="KZ505711">
    <property type="protein sequence ID" value="PKU46424.1"/>
    <property type="molecule type" value="Genomic_DNA"/>
</dbReference>
<keyword evidence="2" id="KW-1185">Reference proteome</keyword>
<reference evidence="2" key="2">
    <citation type="submission" date="2017-12" db="EMBL/GenBank/DDBJ databases">
        <title>Genome sequence of the Bar-tailed Godwit (Limosa lapponica baueri).</title>
        <authorList>
            <person name="Lima N.C.B."/>
            <person name="Parody-Merino A.M."/>
            <person name="Battley P.F."/>
            <person name="Fidler A.E."/>
            <person name="Prosdocimi F."/>
        </authorList>
    </citation>
    <scope>NUCLEOTIDE SEQUENCE [LARGE SCALE GENOMIC DNA]</scope>
</reference>
<dbReference type="PANTHER" id="PTHR33395:SF22">
    <property type="entry name" value="REVERSE TRANSCRIPTASE DOMAIN-CONTAINING PROTEIN"/>
    <property type="match status" value="1"/>
</dbReference>
<reference evidence="2" key="1">
    <citation type="submission" date="2017-11" db="EMBL/GenBank/DDBJ databases">
        <authorList>
            <person name="Lima N.C."/>
            <person name="Parody-Merino A.M."/>
            <person name="Battley P.F."/>
            <person name="Fidler A.E."/>
            <person name="Prosdocimi F."/>
        </authorList>
    </citation>
    <scope>NUCLEOTIDE SEQUENCE [LARGE SCALE GENOMIC DNA]</scope>
</reference>